<dbReference type="InterPro" id="IPR040371">
    <property type="entry name" value="RMC1"/>
</dbReference>
<dbReference type="Pfam" id="PF07035">
    <property type="entry name" value="RMC1_C"/>
    <property type="match status" value="1"/>
</dbReference>
<name>A0A7S1A4X8_NOCSC</name>
<gene>
    <name evidence="2" type="ORF">NSCI0253_LOCUS16862</name>
</gene>
<protein>
    <recommendedName>
        <fullName evidence="1">Mic1 domain-containing protein</fullName>
    </recommendedName>
</protein>
<evidence type="ECO:0000313" key="2">
    <source>
        <dbReference type="EMBL" id="CAD8842514.1"/>
    </source>
</evidence>
<feature type="domain" description="Mic1" evidence="1">
    <location>
        <begin position="495"/>
        <end position="622"/>
    </location>
</feature>
<dbReference type="EMBL" id="HBFQ01023921">
    <property type="protein sequence ID" value="CAD8842514.1"/>
    <property type="molecule type" value="Transcribed_RNA"/>
</dbReference>
<dbReference type="AlphaFoldDB" id="A0A7S1A4X8"/>
<reference evidence="2" key="1">
    <citation type="submission" date="2021-01" db="EMBL/GenBank/DDBJ databases">
        <authorList>
            <person name="Corre E."/>
            <person name="Pelletier E."/>
            <person name="Niang G."/>
            <person name="Scheremetjew M."/>
            <person name="Finn R."/>
            <person name="Kale V."/>
            <person name="Holt S."/>
            <person name="Cochrane G."/>
            <person name="Meng A."/>
            <person name="Brown T."/>
            <person name="Cohen L."/>
        </authorList>
    </citation>
    <scope>NUCLEOTIDE SEQUENCE</scope>
</reference>
<dbReference type="GO" id="GO:0035658">
    <property type="term" value="C:Mon1-Ccz1 complex"/>
    <property type="evidence" value="ECO:0007669"/>
    <property type="project" value="InterPro"/>
</dbReference>
<dbReference type="GO" id="GO:0005765">
    <property type="term" value="C:lysosomal membrane"/>
    <property type="evidence" value="ECO:0007669"/>
    <property type="project" value="TreeGrafter"/>
</dbReference>
<organism evidence="2">
    <name type="scientific">Noctiluca scintillans</name>
    <name type="common">Sea sparkle</name>
    <name type="synonym">Red tide dinoflagellate</name>
    <dbReference type="NCBI Taxonomy" id="2966"/>
    <lineage>
        <taxon>Eukaryota</taxon>
        <taxon>Sar</taxon>
        <taxon>Alveolata</taxon>
        <taxon>Dinophyceae</taxon>
        <taxon>Noctilucales</taxon>
        <taxon>Noctilucaceae</taxon>
        <taxon>Noctiluca</taxon>
    </lineage>
</organism>
<dbReference type="GO" id="GO:0031902">
    <property type="term" value="C:late endosome membrane"/>
    <property type="evidence" value="ECO:0007669"/>
    <property type="project" value="TreeGrafter"/>
</dbReference>
<proteinExistence type="predicted"/>
<dbReference type="PANTHER" id="PTHR12897:SF4">
    <property type="entry name" value="REGULATOR OF MON1-CCZ1 COMPLEX"/>
    <property type="match status" value="1"/>
</dbReference>
<dbReference type="GO" id="GO:0010506">
    <property type="term" value="P:regulation of autophagy"/>
    <property type="evidence" value="ECO:0007669"/>
    <property type="project" value="InterPro"/>
</dbReference>
<accession>A0A7S1A4X8</accession>
<dbReference type="InterPro" id="IPR009755">
    <property type="entry name" value="RMC1_C"/>
</dbReference>
<evidence type="ECO:0000259" key="1">
    <source>
        <dbReference type="Pfam" id="PF07035"/>
    </source>
</evidence>
<dbReference type="PANTHER" id="PTHR12897">
    <property type="entry name" value="COLON CANCER-ASSOCIATED PROTEIN MIC1"/>
    <property type="match status" value="1"/>
</dbReference>
<sequence length="672" mass="75545">MESRTPLKLTAPLYEWNPDSAFESVHFDPLHRRVIHQQPGGFFSSDVAGVSAASPSDSLFVKFEQPGLRLVRFSPDGGRFAFLCEKKRMGIADMKNITAEPLGITFKWHRCELDVLDFFWLPSQPQSDAADMAVVTTQGVELFRVTFEQSVKSVKAFPALIRVCWIDAISAMVLVCIGSRTLQPFDLRNKVPTKMPKFDLVLGHNKAIEKEDIVLLTLYDASFCIHADPANGRVSLRNTSNPMQGTPEHDIVVDLTESEMRSKSLGLSTVDNLLVVHSLDTACSSVYDIRHKEKGAVVSICGPAQGAQVDGTYTPGWGGTHVGSAIIMDTTTGVVRQLRIDMDVILQKLLRPEAPCDLPTVMKLLLRRSLCRPQVVRMLREALRAKSSCSEIAQVFSVLNTAYRQTIEIATQKFPLGRQATVSLSALESVIGDQSILSEKNMVSQVFYPHFLEVTGQDAACLNRNRSTDAKAQDEWRIPLPPEVEIDRSNSLPERSPYIVSVAISYLRSLLGMQILPHKILQCLVFDFCMFFRQEHTLQQLLHYHVLVSSPELVHRLKEVSLRRQSSWTTQACLDMALHLHEYIVVADLLLHTKQYLDVVPFLINHQVKAFRVKTLLEHIEADEQAKEQDPNLHDHVLTELRLWRQESAASTTLVCPDFEGCDVWLPEILTC</sequence>